<dbReference type="InterPro" id="IPR019096">
    <property type="entry name" value="YopX_protein"/>
</dbReference>
<organism evidence="2">
    <name type="scientific">Campylobacter jejuni</name>
    <dbReference type="NCBI Taxonomy" id="197"/>
    <lineage>
        <taxon>Bacteria</taxon>
        <taxon>Pseudomonadati</taxon>
        <taxon>Campylobacterota</taxon>
        <taxon>Epsilonproteobacteria</taxon>
        <taxon>Campylobacterales</taxon>
        <taxon>Campylobacteraceae</taxon>
        <taxon>Campylobacter</taxon>
    </lineage>
</organism>
<dbReference type="SUPFAM" id="SSF159006">
    <property type="entry name" value="YopX-like"/>
    <property type="match status" value="1"/>
</dbReference>
<feature type="domain" description="YopX protein" evidence="1">
    <location>
        <begin position="8"/>
        <end position="152"/>
    </location>
</feature>
<dbReference type="Gene3D" id="2.30.30.290">
    <property type="entry name" value="YopX-like domains"/>
    <property type="match status" value="1"/>
</dbReference>
<name>A0A6C7LMU7_CAMJU</name>
<reference evidence="2" key="1">
    <citation type="submission" date="2018-07" db="EMBL/GenBank/DDBJ databases">
        <authorList>
            <consortium name="PulseNet: The National Subtyping Network for Foodborne Disease Surveillance"/>
            <person name="Tarr C.L."/>
            <person name="Trees E."/>
            <person name="Katz L.S."/>
            <person name="Carleton-Romer H.A."/>
            <person name="Stroika S."/>
            <person name="Kucerova Z."/>
            <person name="Roache K.F."/>
            <person name="Sabol A.L."/>
            <person name="Besser J."/>
            <person name="Gerner-Smidt P."/>
        </authorList>
    </citation>
    <scope>NUCLEOTIDE SEQUENCE</scope>
    <source>
        <strain evidence="2">PNUSAC005229</strain>
    </source>
</reference>
<evidence type="ECO:0000313" key="2">
    <source>
        <dbReference type="EMBL" id="EAL7781417.1"/>
    </source>
</evidence>
<comment type="caution">
    <text evidence="2">The sequence shown here is derived from an EMBL/GenBank/DDBJ whole genome shotgun (WGS) entry which is preliminary data.</text>
</comment>
<dbReference type="EMBL" id="AACRDA010000010">
    <property type="protein sequence ID" value="EAL7781417.1"/>
    <property type="molecule type" value="Genomic_DNA"/>
</dbReference>
<protein>
    <recommendedName>
        <fullName evidence="1">YopX protein domain-containing protein</fullName>
    </recommendedName>
</protein>
<dbReference type="Pfam" id="PF09643">
    <property type="entry name" value="YopX"/>
    <property type="match status" value="1"/>
</dbReference>
<gene>
    <name evidence="2" type="ORF">DVI07_06690</name>
</gene>
<proteinExistence type="predicted"/>
<accession>A0A6C7LMU7</accession>
<evidence type="ECO:0000259" key="1">
    <source>
        <dbReference type="Pfam" id="PF09643"/>
    </source>
</evidence>
<sequence length="157" mass="18784">MKLSDFDFRVWDGKKYINNIKGGVYIHKINDHIKCLNRNQDCYDYEFELDDLDNSNLEIELFTGLYDKNGVRIYEGDIVSYITFQGTTLFYFVTINKDINIFEIFRIANLEKFELYNRTENDRFSLYLFSKINDMKDIEVIGNIHNKAELLEVKEQK</sequence>
<dbReference type="AlphaFoldDB" id="A0A6C7LMU7"/>
<dbReference type="InterPro" id="IPR010024">
    <property type="entry name" value="CHP16711"/>
</dbReference>
<dbReference type="InterPro" id="IPR023385">
    <property type="entry name" value="YopX-like_C"/>
</dbReference>
<dbReference type="NCBIfam" id="TIGR01671">
    <property type="entry name" value="phage_TIGR01671"/>
    <property type="match status" value="1"/>
</dbReference>